<dbReference type="SUPFAM" id="SSF52058">
    <property type="entry name" value="L domain-like"/>
    <property type="match status" value="1"/>
</dbReference>
<dbReference type="Pfam" id="PF03382">
    <property type="entry name" value="DUF285"/>
    <property type="match status" value="1"/>
</dbReference>
<dbReference type="Proteomes" id="UP000563523">
    <property type="component" value="Unassembled WGS sequence"/>
</dbReference>
<dbReference type="RefSeq" id="WP_176941949.1">
    <property type="nucleotide sequence ID" value="NZ_JABZEC010000001.1"/>
</dbReference>
<gene>
    <name evidence="2" type="ORF">HU830_00955</name>
</gene>
<feature type="domain" description="Mub B2-like" evidence="1">
    <location>
        <begin position="183"/>
        <end position="272"/>
    </location>
</feature>
<protein>
    <submittedName>
        <fullName evidence="2">BspA family leucine-rich repeat surface protein</fullName>
    </submittedName>
</protein>
<accession>A0A850QYI4</accession>
<dbReference type="NCBIfam" id="TIGR02167">
    <property type="entry name" value="Liste_lipo_26"/>
    <property type="match status" value="2"/>
</dbReference>
<organism evidence="2 3">
    <name type="scientific">Bombilactobacillus apium</name>
    <dbReference type="NCBI Taxonomy" id="2675299"/>
    <lineage>
        <taxon>Bacteria</taxon>
        <taxon>Bacillati</taxon>
        <taxon>Bacillota</taxon>
        <taxon>Bacilli</taxon>
        <taxon>Lactobacillales</taxon>
        <taxon>Lactobacillaceae</taxon>
        <taxon>Bombilactobacillus</taxon>
    </lineage>
</organism>
<sequence>MTNVSTNFLFANLANLREIINLENLNTINTTSIAGMFKNCVSLTNLDLKKFNTTKVVNMNAMFYRCLSLINLDLANFNTVHLSNIPYHLFYKYYNLSHLVLGANTYLNPESNRPNLCRAIALPTVPRPGTKIPGTNRHISSSHWVAISGYQRGQKYSSDELVNLNSHNQTNTYEWDSLPRFTRTIQTHTATRTINIYQPNGEMHTETQTATIFHPMIINNDGTRTYGSWSNANWQKYTLPQIVGYEPSQKEVSVQVISASTSDQTVDIFYNQRSQKVTIQYLDQQNKIVKTQEISGYAGDPLVYRLPAGYQVNEATTNPTTIVANKDNQQTIPAQVQHQSYTRQERKTLTRNIVVHFPNGLQRSYSSNRNFSAQYSD</sequence>
<dbReference type="InterPro" id="IPR041495">
    <property type="entry name" value="Mub_B2"/>
</dbReference>
<dbReference type="EMBL" id="JABZEC010000001">
    <property type="protein sequence ID" value="NVY95779.1"/>
    <property type="molecule type" value="Genomic_DNA"/>
</dbReference>
<evidence type="ECO:0000259" key="1">
    <source>
        <dbReference type="Pfam" id="PF17966"/>
    </source>
</evidence>
<dbReference type="Gene3D" id="2.60.40.4300">
    <property type="match status" value="1"/>
</dbReference>
<keyword evidence="3" id="KW-1185">Reference proteome</keyword>
<reference evidence="2 3" key="1">
    <citation type="submission" date="2020-06" db="EMBL/GenBank/DDBJ databases">
        <authorList>
            <person name="Kang J."/>
        </authorList>
    </citation>
    <scope>NUCLEOTIDE SEQUENCE [LARGE SCALE GENOMIC DNA]</scope>
    <source>
        <strain evidence="2 3">DCY120</strain>
    </source>
</reference>
<dbReference type="Gene3D" id="3.80.10.10">
    <property type="entry name" value="Ribonuclease Inhibitor"/>
    <property type="match status" value="1"/>
</dbReference>
<evidence type="ECO:0000313" key="3">
    <source>
        <dbReference type="Proteomes" id="UP000563523"/>
    </source>
</evidence>
<dbReference type="InterPro" id="IPR005046">
    <property type="entry name" value="DUF285"/>
</dbReference>
<dbReference type="InterPro" id="IPR032675">
    <property type="entry name" value="LRR_dom_sf"/>
</dbReference>
<dbReference type="AlphaFoldDB" id="A0A850QYI4"/>
<evidence type="ECO:0000313" key="2">
    <source>
        <dbReference type="EMBL" id="NVY95779.1"/>
    </source>
</evidence>
<proteinExistence type="predicted"/>
<name>A0A850QYI4_9LACO</name>
<dbReference type="Pfam" id="PF17966">
    <property type="entry name" value="Muc_B2"/>
    <property type="match status" value="1"/>
</dbReference>
<comment type="caution">
    <text evidence="2">The sequence shown here is derived from an EMBL/GenBank/DDBJ whole genome shotgun (WGS) entry which is preliminary data.</text>
</comment>
<dbReference type="InterPro" id="IPR011889">
    <property type="entry name" value="Liste_lipo_26"/>
</dbReference>